<dbReference type="Gene3D" id="3.30.1490.180">
    <property type="entry name" value="RNA polymerase ii"/>
    <property type="match status" value="1"/>
</dbReference>
<comment type="function">
    <text evidence="8">DNA-dependent RNA polymerase catalyzes the transcription of DNA into RNA using the four ribonucleoside triphosphates as substrates.</text>
</comment>
<gene>
    <name evidence="11 12" type="primary">LOC107434888</name>
</gene>
<dbReference type="GeneID" id="107434888"/>
<dbReference type="InterPro" id="IPR045867">
    <property type="entry name" value="DNA-dir_RpoC_beta_prime"/>
</dbReference>
<evidence type="ECO:0000313" key="11">
    <source>
        <dbReference type="RefSeq" id="XP_024923459.3"/>
    </source>
</evidence>
<feature type="domain" description="RNA polymerase N-terminal" evidence="9">
    <location>
        <begin position="216"/>
        <end position="504"/>
    </location>
</feature>
<keyword evidence="2 8" id="KW-0808">Transferase</keyword>
<dbReference type="Gene3D" id="4.10.860.120">
    <property type="entry name" value="RNA polymerase II, clamp domain"/>
    <property type="match status" value="1"/>
</dbReference>
<dbReference type="GO" id="GO:0000428">
    <property type="term" value="C:DNA-directed RNA polymerase complex"/>
    <property type="evidence" value="ECO:0007669"/>
    <property type="project" value="UniProtKB-KW"/>
</dbReference>
<keyword evidence="1 8" id="KW-0240">DNA-directed RNA polymerase</keyword>
<accession>A0A6P6FN21</accession>
<reference evidence="11 12" key="1">
    <citation type="submission" date="2025-05" db="UniProtKB">
        <authorList>
            <consortium name="RefSeq"/>
        </authorList>
    </citation>
    <scope>IDENTIFICATION</scope>
    <source>
        <tissue evidence="11 12">Seedling</tissue>
    </source>
</reference>
<dbReference type="SUPFAM" id="SSF64484">
    <property type="entry name" value="beta and beta-prime subunits of DNA dependent RNA-polymerase"/>
    <property type="match status" value="1"/>
</dbReference>
<dbReference type="Gene3D" id="2.40.40.20">
    <property type="match status" value="1"/>
</dbReference>
<evidence type="ECO:0000256" key="8">
    <source>
        <dbReference type="RuleBase" id="RU004279"/>
    </source>
</evidence>
<evidence type="ECO:0000256" key="5">
    <source>
        <dbReference type="ARBA" id="ARBA00022833"/>
    </source>
</evidence>
<dbReference type="SMART" id="SM00663">
    <property type="entry name" value="RPOLA_N"/>
    <property type="match status" value="1"/>
</dbReference>
<dbReference type="Pfam" id="PF11523">
    <property type="entry name" value="DUF3223"/>
    <property type="match status" value="1"/>
</dbReference>
<comment type="catalytic activity">
    <reaction evidence="7 8">
        <text>RNA(n) + a ribonucleoside 5'-triphosphate = RNA(n+1) + diphosphate</text>
        <dbReference type="Rhea" id="RHEA:21248"/>
        <dbReference type="Rhea" id="RHEA-COMP:14527"/>
        <dbReference type="Rhea" id="RHEA-COMP:17342"/>
        <dbReference type="ChEBI" id="CHEBI:33019"/>
        <dbReference type="ChEBI" id="CHEBI:61557"/>
        <dbReference type="ChEBI" id="CHEBI:140395"/>
        <dbReference type="EC" id="2.7.7.6"/>
    </reaction>
</comment>
<organism evidence="10 11">
    <name type="scientific">Ziziphus jujuba</name>
    <name type="common">Chinese jujube</name>
    <name type="synonym">Ziziphus sativa</name>
    <dbReference type="NCBI Taxonomy" id="326968"/>
    <lineage>
        <taxon>Eukaryota</taxon>
        <taxon>Viridiplantae</taxon>
        <taxon>Streptophyta</taxon>
        <taxon>Embryophyta</taxon>
        <taxon>Tracheophyta</taxon>
        <taxon>Spermatophyta</taxon>
        <taxon>Magnoliopsida</taxon>
        <taxon>eudicotyledons</taxon>
        <taxon>Gunneridae</taxon>
        <taxon>Pentapetalae</taxon>
        <taxon>rosids</taxon>
        <taxon>fabids</taxon>
        <taxon>Rosales</taxon>
        <taxon>Rhamnaceae</taxon>
        <taxon>Paliureae</taxon>
        <taxon>Ziziphus</taxon>
    </lineage>
</organism>
<dbReference type="GO" id="GO:0003677">
    <property type="term" value="F:DNA binding"/>
    <property type="evidence" value="ECO:0007669"/>
    <property type="project" value="InterPro"/>
</dbReference>
<dbReference type="InterPro" id="IPR044893">
    <property type="entry name" value="RNA_pol_Rpb1_clamp_domain"/>
</dbReference>
<dbReference type="Proteomes" id="UP001652623">
    <property type="component" value="Chromosome 6"/>
</dbReference>
<dbReference type="Pfam" id="PF05000">
    <property type="entry name" value="RNA_pol_Rpb1_4"/>
    <property type="match status" value="1"/>
</dbReference>
<evidence type="ECO:0000256" key="6">
    <source>
        <dbReference type="ARBA" id="ARBA00023163"/>
    </source>
</evidence>
<keyword evidence="4" id="KW-0479">Metal-binding</keyword>
<dbReference type="Gene3D" id="1.10.274.100">
    <property type="entry name" value="RNA polymerase Rpb1, domain 3"/>
    <property type="match status" value="1"/>
</dbReference>
<evidence type="ECO:0000313" key="12">
    <source>
        <dbReference type="RefSeq" id="XP_024923460.3"/>
    </source>
</evidence>
<dbReference type="Gene3D" id="1.10.132.30">
    <property type="match status" value="1"/>
</dbReference>
<keyword evidence="6 8" id="KW-0804">Transcription</keyword>
<dbReference type="Pfam" id="PF00623">
    <property type="entry name" value="RNA_pol_Rpb1_2"/>
    <property type="match status" value="1"/>
</dbReference>
<dbReference type="InterPro" id="IPR006592">
    <property type="entry name" value="RNA_pol_N"/>
</dbReference>
<dbReference type="InterPro" id="IPR007066">
    <property type="entry name" value="RNA_pol_Rpb1_3"/>
</dbReference>
<dbReference type="GO" id="GO:0046872">
    <property type="term" value="F:metal ion binding"/>
    <property type="evidence" value="ECO:0007669"/>
    <property type="project" value="UniProtKB-KW"/>
</dbReference>
<dbReference type="Pfam" id="PF04997">
    <property type="entry name" value="RNA_pol_Rpb1_1"/>
    <property type="match status" value="1"/>
</dbReference>
<evidence type="ECO:0000313" key="10">
    <source>
        <dbReference type="Proteomes" id="UP001652623"/>
    </source>
</evidence>
<sequence>MGSEFYEDDQVPLALIDGLTFYVSTQADTEKMSVISIDAANGVTDPRLGVPNPSSQCSTCGASDLKSCEGHFGHIKFPFTILHPYFLSEVVQILNKICPRCKSTRQSRQVKQGPNSITGYHQPTGCSYCIGSSSTMKFKVSSKDLFSRSTITVEVNDKLLEKFKSTDDFWDFIPKDAQQEESCMKPNKRVLSHAQVHYLLNAIDPDFIKKYVARTDSLFLNCFPVTPNSHRVTEFINSFSNGQRLIFDERTRAYKKLVDFRGAANDLGSRVLDCLKISKLSIGPNPSKDLVIGQQKSIRDSPSKTCGLRWIKDVILGKRSDHCFRMVVVGDPNIKLNEIGIPCHIAERMHVSERLNRWNLDKSDGCWNLRLIEKGEIYVRRNNKLVRVRPTDELHIGDTIYRPLSDGDILLINRPPSIHQHSLIALSVKVLPITSVVSINPICCSPFRGDFDGDCLHGYVPQSVDTRVELRELVALDRQLTNRQSGRNLLSFSQDSLTAAHLIMEDSVLLNLFEMQQLEMFCLHQRMLPAIIKAPSLDGPVWTGKQLFSMLLPSGFDYVDASNGVCIRNGELVSFSEGSSWLRDIDGNLFQSLIKYCLGHVIDILHAAQEVLCEWLSMRGLSVSLADLYLTADSHSREKMMDEIFFGLQEAEQTCAFKRLVNYFQEFLIENNTEDNQRNVSIQMEYLLYKKQTSAELSQVSIDAFKQVFRDIQSLAYKYGGKDNSLMVMFKAGSKGNLLKLVQNCMCLGLQHSLIPLSFGLPHQLSCIAWNNHKACGLTQKVDASPKYCKSYIPCAVVESSFLSGLNPLECFVHSVTCRDSSFSDNAELPGTLHRRLMYFLRDLYAAYDGTVRNAYGNQLVQFAYSSDVPVCSVLGSEPVGSLSACAISEAAYSALDQPISVLETSPLLNLKRVLECGSKKSSADQTMSLYLSEELGRQRHGFEYGALEVKDHLEGLIFSEVVSTVMIMFSPQTGSKTCLSPWVCHFHICKDILRRRRLNVHSIIDSLHLRCKSAQTESKTNFSKLQIMNRNCSEADTHEKDKDPCCIVVSIPENSKNSSIELDMVQNVVIPSLLGTVIKGFREIKKVDILWKDRPKISKAIHGSSGELYLRVSMSGSTSRTRAWSMLLNDSLPIMDMIDWSRSHPDNIKEFCVSYGIDAGWKYFLNNLESAISDIGKTILPEHLLLVADSLSVTGQFVGLNAKGIAQQKEHASSSSPFMRACFSTPGAHFIKAAKAGVTDRLQGSLDALAWGKVPAMGTGGRFDIIYSGKGHEIAKPADVYDLLGSQISSDKQNEIKMSTDQNHTSNKYDTQFLYGFGGSVSKGFTKLGIAKSFIRKFFTPKDVQNLSHKLKHILHKYPIDHKLDDADKSTLMMTLYFHPRRDVKVGAGIQDIKVVNHPDHENSRCFMLLRTDGTSEDFSYHKCVHGALEIVAPVRAKSYWSKLSQQGFEEAGCH</sequence>
<keyword evidence="3 8" id="KW-0548">Nucleotidyltransferase</keyword>
<dbReference type="GO" id="GO:0006351">
    <property type="term" value="P:DNA-templated transcription"/>
    <property type="evidence" value="ECO:0007669"/>
    <property type="project" value="InterPro"/>
</dbReference>
<evidence type="ECO:0000256" key="4">
    <source>
        <dbReference type="ARBA" id="ARBA00022723"/>
    </source>
</evidence>
<dbReference type="EC" id="2.7.7.6" evidence="8"/>
<dbReference type="CDD" id="cd10506">
    <property type="entry name" value="RNAP_IV_RPD1_N"/>
    <property type="match status" value="1"/>
</dbReference>
<dbReference type="RefSeq" id="XP_024923460.3">
    <property type="nucleotide sequence ID" value="XM_025067692.3"/>
</dbReference>
<dbReference type="InterPro" id="IPR038120">
    <property type="entry name" value="Rpb1_funnel_sf"/>
</dbReference>
<dbReference type="InterPro" id="IPR042102">
    <property type="entry name" value="RNA_pol_Rpb1_3_sf"/>
</dbReference>
<dbReference type="Gene3D" id="3.10.450.40">
    <property type="match status" value="1"/>
</dbReference>
<evidence type="ECO:0000256" key="3">
    <source>
        <dbReference type="ARBA" id="ARBA00022695"/>
    </source>
</evidence>
<dbReference type="InterPro" id="IPR000722">
    <property type="entry name" value="RNA_pol_asu"/>
</dbReference>
<evidence type="ECO:0000256" key="7">
    <source>
        <dbReference type="ARBA" id="ARBA00048552"/>
    </source>
</evidence>
<dbReference type="PANTHER" id="PTHR19376:SF36">
    <property type="entry name" value="DNA-DIRECTED RNA POLYMERASE IV SUBUNIT 1"/>
    <property type="match status" value="1"/>
</dbReference>
<keyword evidence="10" id="KW-1185">Reference proteome</keyword>
<protein>
    <recommendedName>
        <fullName evidence="8">DNA-directed RNA polymerase subunit</fullName>
        <ecNumber evidence="8">2.7.7.6</ecNumber>
    </recommendedName>
</protein>
<dbReference type="RefSeq" id="XP_024923459.3">
    <property type="nucleotide sequence ID" value="XM_025067691.3"/>
</dbReference>
<comment type="similarity">
    <text evidence="8">Belongs to the RNA polymerase beta' chain family.</text>
</comment>
<evidence type="ECO:0000256" key="1">
    <source>
        <dbReference type="ARBA" id="ARBA00022478"/>
    </source>
</evidence>
<dbReference type="InterPro" id="IPR007083">
    <property type="entry name" value="RNA_pol_Rpb1_4"/>
</dbReference>
<proteinExistence type="inferred from homology"/>
<dbReference type="PANTHER" id="PTHR19376">
    <property type="entry name" value="DNA-DIRECTED RNA POLYMERASE"/>
    <property type="match status" value="1"/>
</dbReference>
<dbReference type="InterPro" id="IPR040403">
    <property type="entry name" value="NRPD1_N"/>
</dbReference>
<evidence type="ECO:0000256" key="2">
    <source>
        <dbReference type="ARBA" id="ARBA00022679"/>
    </source>
</evidence>
<dbReference type="InterPro" id="IPR007080">
    <property type="entry name" value="RNA_pol_Rpb1_1"/>
</dbReference>
<name>A0A6P6FN21_ZIZJJ</name>
<keyword evidence="5" id="KW-0862">Zinc</keyword>
<dbReference type="Pfam" id="PF04983">
    <property type="entry name" value="RNA_pol_Rpb1_3"/>
    <property type="match status" value="1"/>
</dbReference>
<dbReference type="GO" id="GO:0003899">
    <property type="term" value="F:DNA-directed RNA polymerase activity"/>
    <property type="evidence" value="ECO:0007669"/>
    <property type="project" value="UniProtKB-EC"/>
</dbReference>
<evidence type="ECO:0000259" key="9">
    <source>
        <dbReference type="SMART" id="SM00663"/>
    </source>
</evidence>